<dbReference type="RefSeq" id="WP_320004695.1">
    <property type="nucleotide sequence ID" value="NZ_JAUHJS010000005.1"/>
</dbReference>
<dbReference type="Pfam" id="PF07610">
    <property type="entry name" value="DUF1573"/>
    <property type="match status" value="1"/>
</dbReference>
<organism evidence="1 2">
    <name type="scientific">Shiella aurantiaca</name>
    <dbReference type="NCBI Taxonomy" id="3058365"/>
    <lineage>
        <taxon>Bacteria</taxon>
        <taxon>Pseudomonadati</taxon>
        <taxon>Bacteroidota</taxon>
        <taxon>Cytophagia</taxon>
        <taxon>Cytophagales</taxon>
        <taxon>Shiellaceae</taxon>
        <taxon>Shiella</taxon>
    </lineage>
</organism>
<dbReference type="PANTHER" id="PTHR37833">
    <property type="entry name" value="LIPOPROTEIN-RELATED"/>
    <property type="match status" value="1"/>
</dbReference>
<dbReference type="Gene3D" id="2.60.40.10">
    <property type="entry name" value="Immunoglobulins"/>
    <property type="match status" value="1"/>
</dbReference>
<dbReference type="InterPro" id="IPR011467">
    <property type="entry name" value="DUF1573"/>
</dbReference>
<sequence>MKMLALLLGFLVFNQAEVPSHGAEAFALASWESTTIDLGSIKKDVPAKVEFSFTNEGSVPLIITEAKGSCGCTVANYPKEAIAPGASGTITATYDAKKEGAFSKTVTVTANTKEGKTVLMLKGEVVK</sequence>
<keyword evidence="2" id="KW-1185">Reference proteome</keyword>
<proteinExistence type="predicted"/>
<evidence type="ECO:0000313" key="1">
    <source>
        <dbReference type="EMBL" id="MDN4166162.1"/>
    </source>
</evidence>
<reference evidence="1" key="1">
    <citation type="submission" date="2023-06" db="EMBL/GenBank/DDBJ databases">
        <title>Cytophagales bacterium Strain LB-30, isolated from soil.</title>
        <authorList>
            <person name="Liu B."/>
        </authorList>
    </citation>
    <scope>NUCLEOTIDE SEQUENCE</scope>
    <source>
        <strain evidence="1">LB-30</strain>
    </source>
</reference>
<name>A0ABT8F6R8_9BACT</name>
<protein>
    <submittedName>
        <fullName evidence="1">DUF1573 domain-containing protein</fullName>
    </submittedName>
</protein>
<gene>
    <name evidence="1" type="ORF">QWY31_11655</name>
</gene>
<comment type="caution">
    <text evidence="1">The sequence shown here is derived from an EMBL/GenBank/DDBJ whole genome shotgun (WGS) entry which is preliminary data.</text>
</comment>
<accession>A0ABT8F6R8</accession>
<dbReference type="EMBL" id="JAUHJS010000005">
    <property type="protein sequence ID" value="MDN4166162.1"/>
    <property type="molecule type" value="Genomic_DNA"/>
</dbReference>
<dbReference type="Proteomes" id="UP001168552">
    <property type="component" value="Unassembled WGS sequence"/>
</dbReference>
<evidence type="ECO:0000313" key="2">
    <source>
        <dbReference type="Proteomes" id="UP001168552"/>
    </source>
</evidence>
<dbReference type="InterPro" id="IPR013783">
    <property type="entry name" value="Ig-like_fold"/>
</dbReference>
<dbReference type="PANTHER" id="PTHR37833:SF1">
    <property type="entry name" value="SIGNAL PEPTIDE PROTEIN"/>
    <property type="match status" value="1"/>
</dbReference>